<feature type="transmembrane region" description="Helical" evidence="1">
    <location>
        <begin position="228"/>
        <end position="252"/>
    </location>
</feature>
<evidence type="ECO:0000313" key="3">
    <source>
        <dbReference type="Proteomes" id="UP001165069"/>
    </source>
</evidence>
<evidence type="ECO:0000313" key="2">
    <source>
        <dbReference type="EMBL" id="GLH75078.1"/>
    </source>
</evidence>
<feature type="transmembrane region" description="Helical" evidence="1">
    <location>
        <begin position="197"/>
        <end position="222"/>
    </location>
</feature>
<comment type="caution">
    <text evidence="2">The sequence shown here is derived from an EMBL/GenBank/DDBJ whole genome shotgun (WGS) entry which is preliminary data.</text>
</comment>
<sequence length="261" mass="29007">MNPEAIIRFCSSKITLSAFFGAVGVLIGYVLNLLRNRVRELEYTVTHDRIALSSEDPIFGNIKVSWNNTPVETLFSSIVTIENTTSKDYENITFKVYSAETMMLSEKTELSGSSYIPTWSEPYGKILHVADGALPTDAQFDLYYHSREYHIPVFNRGEKIVHRYLTSVPPGKNGPILFVDLLHQGLKIRFKVAGPQIHGVLVAYALPVGFITSVVILAASISLIHTPWVIGFIALPVGLFAQSIGAGVFKFYRVLKAIIIQ</sequence>
<reference evidence="2 3" key="1">
    <citation type="journal article" date="2023" name="Antonie Van Leeuwenhoek">
        <title>Mesoterricola silvestris gen. nov., sp. nov., Mesoterricola sediminis sp. nov., Geothrix oryzae sp. nov., Geothrix edaphica sp. nov., Geothrix rubra sp. nov., and Geothrix limicola sp. nov., six novel members of Acidobacteriota isolated from soils.</title>
        <authorList>
            <person name="Itoh H."/>
            <person name="Sugisawa Y."/>
            <person name="Mise K."/>
            <person name="Xu Z."/>
            <person name="Kuniyasu M."/>
            <person name="Ushijima N."/>
            <person name="Kawano K."/>
            <person name="Kobayashi E."/>
            <person name="Shiratori Y."/>
            <person name="Masuda Y."/>
            <person name="Senoo K."/>
        </authorList>
    </citation>
    <scope>NUCLEOTIDE SEQUENCE [LARGE SCALE GENOMIC DNA]</scope>
    <source>
        <strain evidence="2 3">Red804</strain>
    </source>
</reference>
<proteinExistence type="predicted"/>
<keyword evidence="1" id="KW-1133">Transmembrane helix</keyword>
<keyword evidence="1" id="KW-0812">Transmembrane</keyword>
<name>A0ABQ5QKQ6_9BACT</name>
<keyword evidence="1" id="KW-0472">Membrane</keyword>
<organism evidence="2 3">
    <name type="scientific">Geothrix limicola</name>
    <dbReference type="NCBI Taxonomy" id="2927978"/>
    <lineage>
        <taxon>Bacteria</taxon>
        <taxon>Pseudomonadati</taxon>
        <taxon>Acidobacteriota</taxon>
        <taxon>Holophagae</taxon>
        <taxon>Holophagales</taxon>
        <taxon>Holophagaceae</taxon>
        <taxon>Geothrix</taxon>
    </lineage>
</organism>
<gene>
    <name evidence="2" type="ORF">GETHLI_35810</name>
</gene>
<keyword evidence="3" id="KW-1185">Reference proteome</keyword>
<dbReference type="EMBL" id="BSDE01000014">
    <property type="protein sequence ID" value="GLH75078.1"/>
    <property type="molecule type" value="Genomic_DNA"/>
</dbReference>
<dbReference type="Proteomes" id="UP001165069">
    <property type="component" value="Unassembled WGS sequence"/>
</dbReference>
<feature type="transmembrane region" description="Helical" evidence="1">
    <location>
        <begin position="6"/>
        <end position="31"/>
    </location>
</feature>
<protein>
    <submittedName>
        <fullName evidence="2">Uncharacterized protein</fullName>
    </submittedName>
</protein>
<accession>A0ABQ5QKQ6</accession>
<dbReference type="RefSeq" id="WP_285578135.1">
    <property type="nucleotide sequence ID" value="NZ_BSDE01000014.1"/>
</dbReference>
<evidence type="ECO:0000256" key="1">
    <source>
        <dbReference type="SAM" id="Phobius"/>
    </source>
</evidence>